<evidence type="ECO:0000259" key="1">
    <source>
        <dbReference type="PROSITE" id="PS50925"/>
    </source>
</evidence>
<dbReference type="RefSeq" id="WP_105351143.1">
    <property type="nucleotide sequence ID" value="NZ_PUIB01000003.1"/>
</dbReference>
<name>A0A2S8GDW1_9BACT</name>
<dbReference type="InterPro" id="IPR007024">
    <property type="entry name" value="BLUF_domain"/>
</dbReference>
<dbReference type="SMART" id="SM01034">
    <property type="entry name" value="BLUF"/>
    <property type="match status" value="1"/>
</dbReference>
<evidence type="ECO:0000313" key="2">
    <source>
        <dbReference type="EMBL" id="PQO42645.1"/>
    </source>
</evidence>
<dbReference type="Proteomes" id="UP000239388">
    <property type="component" value="Unassembled WGS sequence"/>
</dbReference>
<dbReference type="AlphaFoldDB" id="A0A2S8GDW1"/>
<proteinExistence type="predicted"/>
<dbReference type="InterPro" id="IPR036046">
    <property type="entry name" value="Acylphosphatase-like_dom_sf"/>
</dbReference>
<dbReference type="OrthoDB" id="196105at2"/>
<organism evidence="2 3">
    <name type="scientific">Blastopirellula marina</name>
    <dbReference type="NCBI Taxonomy" id="124"/>
    <lineage>
        <taxon>Bacteria</taxon>
        <taxon>Pseudomonadati</taxon>
        <taxon>Planctomycetota</taxon>
        <taxon>Planctomycetia</taxon>
        <taxon>Pirellulales</taxon>
        <taxon>Pirellulaceae</taxon>
        <taxon>Blastopirellula</taxon>
    </lineage>
</organism>
<comment type="caution">
    <text evidence="2">The sequence shown here is derived from an EMBL/GenBank/DDBJ whole genome shotgun (WGS) entry which is preliminary data.</text>
</comment>
<dbReference type="PROSITE" id="PS50925">
    <property type="entry name" value="BLUF"/>
    <property type="match status" value="1"/>
</dbReference>
<protein>
    <recommendedName>
        <fullName evidence="1">BLUF domain-containing protein</fullName>
    </recommendedName>
</protein>
<dbReference type="SUPFAM" id="SSF54975">
    <property type="entry name" value="Acylphosphatase/BLUF domain-like"/>
    <property type="match status" value="1"/>
</dbReference>
<reference evidence="2 3" key="1">
    <citation type="submission" date="2018-02" db="EMBL/GenBank/DDBJ databases">
        <title>Comparative genomes isolates from brazilian mangrove.</title>
        <authorList>
            <person name="Araujo J.E."/>
            <person name="Taketani R.G."/>
            <person name="Silva M.C.P."/>
            <person name="Loureco M.V."/>
            <person name="Andreote F.D."/>
        </authorList>
    </citation>
    <scope>NUCLEOTIDE SEQUENCE [LARGE SCALE GENOMIC DNA]</scope>
    <source>
        <strain evidence="2 3">NAP PRIS-MGV</strain>
    </source>
</reference>
<dbReference type="Pfam" id="PF04940">
    <property type="entry name" value="BLUF"/>
    <property type="match status" value="1"/>
</dbReference>
<sequence length="142" mass="16596">MLKQVLYSSTANTDITMRDVLEIIRVSHNRNSKSGLTGGLLFLDGYFYQLLEGIPSDVDAAMQRIQRDWRHHDVHVRRQQRVTSPVFTDDWMALRSDAQIPTEVLQEYHYQPGMPAERYQADDLFAFLIACFENELHQQMVH</sequence>
<accession>A0A2S8GDW1</accession>
<dbReference type="GO" id="GO:0009882">
    <property type="term" value="F:blue light photoreceptor activity"/>
    <property type="evidence" value="ECO:0007669"/>
    <property type="project" value="InterPro"/>
</dbReference>
<gene>
    <name evidence="2" type="ORF">C5Y98_02060</name>
</gene>
<feature type="domain" description="BLUF" evidence="1">
    <location>
        <begin position="2"/>
        <end position="94"/>
    </location>
</feature>
<dbReference type="GO" id="GO:0071949">
    <property type="term" value="F:FAD binding"/>
    <property type="evidence" value="ECO:0007669"/>
    <property type="project" value="InterPro"/>
</dbReference>
<dbReference type="EMBL" id="PUIB01000003">
    <property type="protein sequence ID" value="PQO42645.1"/>
    <property type="molecule type" value="Genomic_DNA"/>
</dbReference>
<dbReference type="Gene3D" id="3.30.70.100">
    <property type="match status" value="1"/>
</dbReference>
<evidence type="ECO:0000313" key="3">
    <source>
        <dbReference type="Proteomes" id="UP000239388"/>
    </source>
</evidence>